<reference evidence="2" key="1">
    <citation type="journal article" date="2023" name="Plant Biotechnol. J.">
        <title>Chromosome-level wild Hevea brasiliensis genome provides new tools for genomic-assisted breeding and valuable loci to elevate rubber yield.</title>
        <authorList>
            <person name="Cheng H."/>
            <person name="Song X."/>
            <person name="Hu Y."/>
            <person name="Wu T."/>
            <person name="Yang Q."/>
            <person name="An Z."/>
            <person name="Feng S."/>
            <person name="Deng Z."/>
            <person name="Wu W."/>
            <person name="Zeng X."/>
            <person name="Tu M."/>
            <person name="Wang X."/>
            <person name="Huang H."/>
        </authorList>
    </citation>
    <scope>NUCLEOTIDE SEQUENCE</scope>
    <source>
        <strain evidence="2">MT/VB/25A 57/8</strain>
    </source>
</reference>
<sequence>MSWKSTWTAVGSVAAVEELKDNKFCRLKSLHRQHLLNKIGLVSTNQIERESSPKSTTTSEVESGRGGKQKINQSAEETLRTIMYLSCWGPNS</sequence>
<dbReference type="Pfam" id="PF12609">
    <property type="entry name" value="DUF3774"/>
    <property type="match status" value="1"/>
</dbReference>
<name>A0ABQ9MBQ7_HEVBR</name>
<organism evidence="2 3">
    <name type="scientific">Hevea brasiliensis</name>
    <name type="common">Para rubber tree</name>
    <name type="synonym">Siphonia brasiliensis</name>
    <dbReference type="NCBI Taxonomy" id="3981"/>
    <lineage>
        <taxon>Eukaryota</taxon>
        <taxon>Viridiplantae</taxon>
        <taxon>Streptophyta</taxon>
        <taxon>Embryophyta</taxon>
        <taxon>Tracheophyta</taxon>
        <taxon>Spermatophyta</taxon>
        <taxon>Magnoliopsida</taxon>
        <taxon>eudicotyledons</taxon>
        <taxon>Gunneridae</taxon>
        <taxon>Pentapetalae</taxon>
        <taxon>rosids</taxon>
        <taxon>fabids</taxon>
        <taxon>Malpighiales</taxon>
        <taxon>Euphorbiaceae</taxon>
        <taxon>Crotonoideae</taxon>
        <taxon>Micrandreae</taxon>
        <taxon>Hevea</taxon>
    </lineage>
</organism>
<keyword evidence="3" id="KW-1185">Reference proteome</keyword>
<dbReference type="InterPro" id="IPR022251">
    <property type="entry name" value="DUF3774_wound-induced"/>
</dbReference>
<protein>
    <submittedName>
        <fullName evidence="2">Uncharacterized protein</fullName>
    </submittedName>
</protein>
<comment type="caution">
    <text evidence="2">The sequence shown here is derived from an EMBL/GenBank/DDBJ whole genome shotgun (WGS) entry which is preliminary data.</text>
</comment>
<gene>
    <name evidence="2" type="ORF">P3X46_012311</name>
</gene>
<dbReference type="Proteomes" id="UP001174677">
    <property type="component" value="Chromosome 7"/>
</dbReference>
<accession>A0ABQ9MBQ7</accession>
<proteinExistence type="predicted"/>
<evidence type="ECO:0000313" key="3">
    <source>
        <dbReference type="Proteomes" id="UP001174677"/>
    </source>
</evidence>
<feature type="region of interest" description="Disordered" evidence="1">
    <location>
        <begin position="47"/>
        <end position="73"/>
    </location>
</feature>
<evidence type="ECO:0000313" key="2">
    <source>
        <dbReference type="EMBL" id="KAJ9177058.1"/>
    </source>
</evidence>
<dbReference type="PANTHER" id="PTHR33090">
    <property type="entry name" value="DUF3774 DOMAIN PROTEIN-RELATED"/>
    <property type="match status" value="1"/>
</dbReference>
<evidence type="ECO:0000256" key="1">
    <source>
        <dbReference type="SAM" id="MobiDB-lite"/>
    </source>
</evidence>
<dbReference type="EMBL" id="JARPOI010000007">
    <property type="protein sequence ID" value="KAJ9177058.1"/>
    <property type="molecule type" value="Genomic_DNA"/>
</dbReference>